<comment type="function">
    <text evidence="6">Methylates ribosomal protein L11.</text>
</comment>
<feature type="binding site" evidence="6">
    <location>
        <position position="171"/>
    </location>
    <ligand>
        <name>S-adenosyl-L-methionine</name>
        <dbReference type="ChEBI" id="CHEBI:59789"/>
    </ligand>
</feature>
<dbReference type="HAMAP" id="MF_00735">
    <property type="entry name" value="Methyltr_PrmA"/>
    <property type="match status" value="1"/>
</dbReference>
<sequence>MREYRILADQRSAEEISDLLLDAGALSAALEDADADSTDEQPLYGEPGLEPQTQAWPRSIISVLTADGFDFKGALDAAVAQAGCEAPKLLETSDVEDQDWVRITQAQFQPSHVSPRLWIVPSWSEPPATDAVIIRLDPGVAFGTGSHPTTRLCLNWLDENLKPADNVLDYGCGTGILAIGAKKLGAGRVTGTDIDPQAVEAARDNAERNGCAADFHLPESMPEGEFSVVVANILANPLKLLAPALLGRVAPGGSLVLSGILARQADEVIAAYRAADPGLPLKLWREENGWVCLAGTRSAQAEA</sequence>
<comment type="similarity">
    <text evidence="1 6">Belongs to the methyltransferase superfamily. PrmA family.</text>
</comment>
<evidence type="ECO:0000256" key="1">
    <source>
        <dbReference type="ARBA" id="ARBA00009741"/>
    </source>
</evidence>
<dbReference type="GO" id="GO:0005840">
    <property type="term" value="C:ribosome"/>
    <property type="evidence" value="ECO:0007669"/>
    <property type="project" value="UniProtKB-KW"/>
</dbReference>
<feature type="binding site" evidence="6">
    <location>
        <position position="150"/>
    </location>
    <ligand>
        <name>S-adenosyl-L-methionine</name>
        <dbReference type="ChEBI" id="CHEBI:59789"/>
    </ligand>
</feature>
<feature type="binding site" evidence="6">
    <location>
        <position position="193"/>
    </location>
    <ligand>
        <name>S-adenosyl-L-methionine</name>
        <dbReference type="ChEBI" id="CHEBI:59789"/>
    </ligand>
</feature>
<reference evidence="8 9" key="1">
    <citation type="submission" date="2019-10" db="EMBL/GenBank/DDBJ databases">
        <title>Genome diversity of Sutterella seckii.</title>
        <authorList>
            <person name="Chaplin A.V."/>
            <person name="Sokolova S.R."/>
            <person name="Mosin K.A."/>
            <person name="Ivanova E.L."/>
            <person name="Kochetkova T.O."/>
            <person name="Goltsov A.Y."/>
            <person name="Trofimov D.Y."/>
            <person name="Efimov B.A."/>
        </authorList>
    </citation>
    <scope>NUCLEOTIDE SEQUENCE [LARGE SCALE GENOMIC DNA]</scope>
    <source>
        <strain evidence="8 9">ASD393</strain>
    </source>
</reference>
<evidence type="ECO:0000256" key="2">
    <source>
        <dbReference type="ARBA" id="ARBA00022490"/>
    </source>
</evidence>
<evidence type="ECO:0000256" key="7">
    <source>
        <dbReference type="SAM" id="MobiDB-lite"/>
    </source>
</evidence>
<proteinExistence type="inferred from homology"/>
<keyword evidence="4 6" id="KW-0808">Transferase</keyword>
<dbReference type="InterPro" id="IPR029063">
    <property type="entry name" value="SAM-dependent_MTases_sf"/>
</dbReference>
<dbReference type="EC" id="2.1.1.-" evidence="6"/>
<dbReference type="OrthoDB" id="9785995at2"/>
<dbReference type="Pfam" id="PF06325">
    <property type="entry name" value="PrmA"/>
    <property type="match status" value="1"/>
</dbReference>
<dbReference type="InterPro" id="IPR050078">
    <property type="entry name" value="Ribosomal_L11_MeTrfase_PrmA"/>
</dbReference>
<dbReference type="EMBL" id="WEHX01000032">
    <property type="protein sequence ID" value="KAB7660314.1"/>
    <property type="molecule type" value="Genomic_DNA"/>
</dbReference>
<dbReference type="PIRSF" id="PIRSF000401">
    <property type="entry name" value="RPL11_MTase"/>
    <property type="match status" value="1"/>
</dbReference>
<dbReference type="GO" id="GO:0005829">
    <property type="term" value="C:cytosol"/>
    <property type="evidence" value="ECO:0007669"/>
    <property type="project" value="TreeGrafter"/>
</dbReference>
<gene>
    <name evidence="6" type="primary">prmA</name>
    <name evidence="8" type="ORF">GBM95_06125</name>
</gene>
<comment type="catalytic activity">
    <reaction evidence="6">
        <text>L-lysyl-[protein] + 3 S-adenosyl-L-methionine = N(6),N(6),N(6)-trimethyl-L-lysyl-[protein] + 3 S-adenosyl-L-homocysteine + 3 H(+)</text>
        <dbReference type="Rhea" id="RHEA:54192"/>
        <dbReference type="Rhea" id="RHEA-COMP:9752"/>
        <dbReference type="Rhea" id="RHEA-COMP:13826"/>
        <dbReference type="ChEBI" id="CHEBI:15378"/>
        <dbReference type="ChEBI" id="CHEBI:29969"/>
        <dbReference type="ChEBI" id="CHEBI:57856"/>
        <dbReference type="ChEBI" id="CHEBI:59789"/>
        <dbReference type="ChEBI" id="CHEBI:61961"/>
    </reaction>
</comment>
<dbReference type="SUPFAM" id="SSF53335">
    <property type="entry name" value="S-adenosyl-L-methionine-dependent methyltransferases"/>
    <property type="match status" value="1"/>
</dbReference>
<organism evidence="8 9">
    <name type="scientific">Sutterella seckii</name>
    <dbReference type="NCBI Taxonomy" id="1944635"/>
    <lineage>
        <taxon>Bacteria</taxon>
        <taxon>Pseudomonadati</taxon>
        <taxon>Pseudomonadota</taxon>
        <taxon>Betaproteobacteria</taxon>
        <taxon>Burkholderiales</taxon>
        <taxon>Sutterellaceae</taxon>
        <taxon>Sutterella</taxon>
    </lineage>
</organism>
<evidence type="ECO:0000256" key="5">
    <source>
        <dbReference type="ARBA" id="ARBA00022691"/>
    </source>
</evidence>
<dbReference type="RefSeq" id="WP_152158288.1">
    <property type="nucleotide sequence ID" value="NZ_WEHX01000032.1"/>
</dbReference>
<dbReference type="InterPro" id="IPR004498">
    <property type="entry name" value="Ribosomal_PrmA_MeTrfase"/>
</dbReference>
<evidence type="ECO:0000256" key="4">
    <source>
        <dbReference type="ARBA" id="ARBA00022679"/>
    </source>
</evidence>
<keyword evidence="3 6" id="KW-0489">Methyltransferase</keyword>
<protein>
    <recommendedName>
        <fullName evidence="6">Ribosomal protein L11 methyltransferase</fullName>
        <shortName evidence="6">L11 Mtase</shortName>
        <ecNumber evidence="6">2.1.1.-</ecNumber>
    </recommendedName>
</protein>
<dbReference type="Proteomes" id="UP000430564">
    <property type="component" value="Unassembled WGS sequence"/>
</dbReference>
<comment type="subcellular location">
    <subcellularLocation>
        <location evidence="6">Cytoplasm</location>
    </subcellularLocation>
</comment>
<evidence type="ECO:0000256" key="6">
    <source>
        <dbReference type="HAMAP-Rule" id="MF_00735"/>
    </source>
</evidence>
<dbReference type="Gene3D" id="3.40.50.150">
    <property type="entry name" value="Vaccinia Virus protein VP39"/>
    <property type="match status" value="1"/>
</dbReference>
<dbReference type="GO" id="GO:0016279">
    <property type="term" value="F:protein-lysine N-methyltransferase activity"/>
    <property type="evidence" value="ECO:0007669"/>
    <property type="project" value="TreeGrafter"/>
</dbReference>
<evidence type="ECO:0000313" key="9">
    <source>
        <dbReference type="Proteomes" id="UP000430564"/>
    </source>
</evidence>
<dbReference type="AlphaFoldDB" id="A0A6I1EK33"/>
<feature type="binding site" evidence="6">
    <location>
        <position position="232"/>
    </location>
    <ligand>
        <name>S-adenosyl-L-methionine</name>
        <dbReference type="ChEBI" id="CHEBI:59789"/>
    </ligand>
</feature>
<comment type="caution">
    <text evidence="8">The sequence shown here is derived from an EMBL/GenBank/DDBJ whole genome shotgun (WGS) entry which is preliminary data.</text>
</comment>
<keyword evidence="5 6" id="KW-0949">S-adenosyl-L-methionine</keyword>
<dbReference type="GO" id="GO:0032259">
    <property type="term" value="P:methylation"/>
    <property type="evidence" value="ECO:0007669"/>
    <property type="project" value="UniProtKB-KW"/>
</dbReference>
<evidence type="ECO:0000256" key="3">
    <source>
        <dbReference type="ARBA" id="ARBA00022603"/>
    </source>
</evidence>
<dbReference type="PANTHER" id="PTHR43648:SF1">
    <property type="entry name" value="ELECTRON TRANSFER FLAVOPROTEIN BETA SUBUNIT LYSINE METHYLTRANSFERASE"/>
    <property type="match status" value="1"/>
</dbReference>
<evidence type="ECO:0000313" key="8">
    <source>
        <dbReference type="EMBL" id="KAB7660314.1"/>
    </source>
</evidence>
<accession>A0A6I1EK33</accession>
<keyword evidence="8" id="KW-0689">Ribosomal protein</keyword>
<feature type="region of interest" description="Disordered" evidence="7">
    <location>
        <begin position="32"/>
        <end position="51"/>
    </location>
</feature>
<name>A0A6I1EK33_9BURK</name>
<keyword evidence="8" id="KW-0687">Ribonucleoprotein</keyword>
<dbReference type="NCBIfam" id="TIGR00406">
    <property type="entry name" value="prmA"/>
    <property type="match status" value="1"/>
</dbReference>
<dbReference type="CDD" id="cd02440">
    <property type="entry name" value="AdoMet_MTases"/>
    <property type="match status" value="1"/>
</dbReference>
<dbReference type="PANTHER" id="PTHR43648">
    <property type="entry name" value="ELECTRON TRANSFER FLAVOPROTEIN BETA SUBUNIT LYSINE METHYLTRANSFERASE"/>
    <property type="match status" value="1"/>
</dbReference>
<keyword evidence="2 6" id="KW-0963">Cytoplasm</keyword>